<evidence type="ECO:0000313" key="11">
    <source>
        <dbReference type="EMBL" id="XDJ49002.1"/>
    </source>
</evidence>
<evidence type="ECO:0000313" key="7">
    <source>
        <dbReference type="EMBL" id="GAA0779697.1"/>
    </source>
</evidence>
<dbReference type="KEGG" id="cgin:ABRZ00_04215"/>
<dbReference type="InterPro" id="IPR027417">
    <property type="entry name" value="P-loop_NTPase"/>
</dbReference>
<dbReference type="EMBL" id="CP158264">
    <property type="protein sequence ID" value="XDJ73887.1"/>
    <property type="molecule type" value="Genomic_DNA"/>
</dbReference>
<keyword evidence="3" id="KW-0472">Membrane</keyword>
<keyword evidence="2" id="KW-0813">Transport</keyword>
<keyword evidence="5 15" id="KW-0067">ATP-binding</keyword>
<dbReference type="GO" id="GO:0005524">
    <property type="term" value="F:ATP binding"/>
    <property type="evidence" value="ECO:0007669"/>
    <property type="project" value="UniProtKB-KW"/>
</dbReference>
<accession>A0AB39E2C5</accession>
<dbReference type="EMBL" id="CP158258">
    <property type="protein sequence ID" value="XDJ59067.1"/>
    <property type="molecule type" value="Genomic_DNA"/>
</dbReference>
<dbReference type="EMBL" id="CP158255">
    <property type="protein sequence ID" value="XDJ49002.1"/>
    <property type="molecule type" value="Genomic_DNA"/>
</dbReference>
<name>A0AB39E2C5_9BURK</name>
<evidence type="ECO:0000313" key="19">
    <source>
        <dbReference type="EMBL" id="XDJ71618.1"/>
    </source>
</evidence>
<dbReference type="EMBL" id="CP158266">
    <property type="protein sequence ID" value="XDJ81714.1"/>
    <property type="molecule type" value="Genomic_DNA"/>
</dbReference>
<dbReference type="EMBL" id="CP158273">
    <property type="protein sequence ID" value="XDJ95520.1"/>
    <property type="molecule type" value="Genomic_DNA"/>
</dbReference>
<dbReference type="EMBL" id="CP158270">
    <property type="protein sequence ID" value="XDJ91146.1"/>
    <property type="molecule type" value="Genomic_DNA"/>
</dbReference>
<dbReference type="PROSITE" id="PS00211">
    <property type="entry name" value="ABC_TRANSPORTER_1"/>
    <property type="match status" value="1"/>
</dbReference>
<keyword evidence="3" id="KW-1003">Cell membrane</keyword>
<dbReference type="SUPFAM" id="SSF52540">
    <property type="entry name" value="P-loop containing nucleoside triphosphate hydrolases"/>
    <property type="match status" value="1"/>
</dbReference>
<evidence type="ECO:0000313" key="25">
    <source>
        <dbReference type="EMBL" id="XDJ87202.1"/>
    </source>
</evidence>
<gene>
    <name evidence="7" type="primary">aztA</name>
    <name evidence="14" type="ORF">ABRY90_03940</name>
    <name evidence="17" type="ORF">ABRY91_10120</name>
    <name evidence="15" type="ORF">ABRY92_09235</name>
    <name evidence="18" type="ORF">ABRY94_02680</name>
    <name evidence="27" type="ORF">ABRY95_05070</name>
    <name evidence="23" type="ORF">ABRY96_08405</name>
    <name evidence="20" type="ORF">ABRY97_09720</name>
    <name evidence="25" type="ORF">ABRY98_09650</name>
    <name evidence="8" type="ORF">ABRY99_03025</name>
    <name evidence="13" type="ORF">ABRZ00_04215</name>
    <name evidence="12" type="ORF">ABRZ01_04565</name>
    <name evidence="9" type="ORF">ABRZ02_12160</name>
    <name evidence="16" type="ORF">ABRZ03_07755</name>
    <name evidence="10" type="ORF">ABRZ04_01050</name>
    <name evidence="28" type="ORF">ABRZ05_10540</name>
    <name evidence="19" type="ORF">ABRZ06_12005</name>
    <name evidence="22" type="ORF">ABRZ07_03790</name>
    <name evidence="24" type="ORF">ABRZ08_07775</name>
    <name evidence="11" type="ORF">ABRZ09_06950</name>
    <name evidence="21" type="ORF">ABRZ10_12170</name>
    <name evidence="29" type="ORF">ABRZ11_10195</name>
    <name evidence="26" type="ORF">ABRZ12_02305</name>
    <name evidence="7" type="ORF">GCM10009108_18380</name>
</gene>
<reference evidence="7 30" key="1">
    <citation type="journal article" date="2019" name="Int. J. Syst. Evol. Microbiol.">
        <title>The Global Catalogue of Microorganisms (GCM) 10K type strain sequencing project: providing services to taxonomists for standard genome sequencing and annotation.</title>
        <authorList>
            <consortium name="The Broad Institute Genomics Platform"/>
            <consortium name="The Broad Institute Genome Sequencing Center for Infectious Disease"/>
            <person name="Wu L."/>
            <person name="Ma J."/>
        </authorList>
    </citation>
    <scope>NUCLEOTIDE SEQUENCE [LARGE SCALE GENOMIC DNA]</scope>
    <source>
        <strain evidence="7 30">JCM 15515</strain>
    </source>
</reference>
<evidence type="ECO:0000313" key="17">
    <source>
        <dbReference type="EMBL" id="XDJ65768.1"/>
    </source>
</evidence>
<dbReference type="EMBL" id="CP158265">
    <property type="protein sequence ID" value="XDJ76885.1"/>
    <property type="molecule type" value="Genomic_DNA"/>
</dbReference>
<dbReference type="EMBL" id="CP158252">
    <property type="protein sequence ID" value="XDJ42564.1"/>
    <property type="molecule type" value="Genomic_DNA"/>
</dbReference>
<reference evidence="15" key="3">
    <citation type="submission" date="2024-05" db="EMBL/GenBank/DDBJ databases">
        <authorList>
            <person name="Luo Y.-C."/>
            <person name="Nicholds J."/>
            <person name="Mortimer T."/>
            <person name="Maboni G."/>
        </authorList>
    </citation>
    <scope>NUCLEOTIDE SEQUENCE</scope>
    <source>
        <strain evidence="28">124370</strain>
        <strain evidence="29">124566</strain>
        <strain evidence="27">124953</strain>
        <strain evidence="26">130308</strain>
        <strain evidence="25">130416</strain>
        <strain evidence="24">140124</strain>
        <strain evidence="22">141555</strain>
        <strain evidence="23">143751</strain>
        <strain evidence="21">143769</strain>
        <strain evidence="20">143811</strain>
        <strain evidence="19">143936</strain>
        <strain evidence="18">144863</strain>
        <strain evidence="17">145849</strain>
        <strain evidence="16">145850</strain>
        <strain evidence="15">145852</strain>
        <strain evidence="14">148131</strain>
        <strain evidence="13">150221</strain>
        <strain evidence="12">150964</strain>
        <strain evidence="11">151108</strain>
        <strain evidence="10">151836</strain>
        <strain evidence="9">153271</strain>
        <strain evidence="8">153920</strain>
    </source>
</reference>
<evidence type="ECO:0000313" key="18">
    <source>
        <dbReference type="EMBL" id="XDJ69724.1"/>
    </source>
</evidence>
<evidence type="ECO:0000256" key="2">
    <source>
        <dbReference type="ARBA" id="ARBA00022448"/>
    </source>
</evidence>
<comment type="similarity">
    <text evidence="1">Belongs to the ABC transporter superfamily.</text>
</comment>
<dbReference type="EMBL" id="CP158261">
    <property type="protein sequence ID" value="XDJ65768.1"/>
    <property type="molecule type" value="Genomic_DNA"/>
</dbReference>
<evidence type="ECO:0000256" key="3">
    <source>
        <dbReference type="ARBA" id="ARBA00022475"/>
    </source>
</evidence>
<evidence type="ECO:0000256" key="1">
    <source>
        <dbReference type="ARBA" id="ARBA00005417"/>
    </source>
</evidence>
<evidence type="ECO:0000313" key="23">
    <source>
        <dbReference type="EMBL" id="XDJ81714.1"/>
    </source>
</evidence>
<dbReference type="Proteomes" id="UP001500573">
    <property type="component" value="Unassembled WGS sequence"/>
</dbReference>
<evidence type="ECO:0000313" key="14">
    <source>
        <dbReference type="EMBL" id="XDJ59067.1"/>
    </source>
</evidence>
<evidence type="ECO:0000313" key="28">
    <source>
        <dbReference type="EMBL" id="XDJ95520.1"/>
    </source>
</evidence>
<dbReference type="EMBL" id="CP158272">
    <property type="protein sequence ID" value="XDJ98167.1"/>
    <property type="molecule type" value="Genomic_DNA"/>
</dbReference>
<dbReference type="EMBL" id="CP158267">
    <property type="protein sequence ID" value="XDJ80636.1"/>
    <property type="molecule type" value="Genomic_DNA"/>
</dbReference>
<dbReference type="EMBL" id="CP158269">
    <property type="protein sequence ID" value="XDJ87202.1"/>
    <property type="molecule type" value="Genomic_DNA"/>
</dbReference>
<dbReference type="AlphaFoldDB" id="A0AB39E2C5"/>
<dbReference type="PANTHER" id="PTHR42734">
    <property type="entry name" value="METAL TRANSPORT SYSTEM ATP-BINDING PROTEIN TM_0124-RELATED"/>
    <property type="match status" value="1"/>
</dbReference>
<dbReference type="EMBL" id="BAAAEX010000010">
    <property type="protein sequence ID" value="GAA0779697.1"/>
    <property type="molecule type" value="Genomic_DNA"/>
</dbReference>
<dbReference type="EMBL" id="CP158253">
    <property type="protein sequence ID" value="XDJ44399.1"/>
    <property type="molecule type" value="Genomic_DNA"/>
</dbReference>
<evidence type="ECO:0000313" key="16">
    <source>
        <dbReference type="EMBL" id="XDJ62637.1"/>
    </source>
</evidence>
<evidence type="ECO:0000313" key="15">
    <source>
        <dbReference type="EMBL" id="XDJ60196.1"/>
    </source>
</evidence>
<dbReference type="EMBL" id="CP158268">
    <property type="protein sequence ID" value="XDJ84154.1"/>
    <property type="molecule type" value="Genomic_DNA"/>
</dbReference>
<dbReference type="InterPro" id="IPR003439">
    <property type="entry name" value="ABC_transporter-like_ATP-bd"/>
</dbReference>
<evidence type="ECO:0000259" key="6">
    <source>
        <dbReference type="PROSITE" id="PS50893"/>
    </source>
</evidence>
<organism evidence="15">
    <name type="scientific">Castellaniella ginsengisoli</name>
    <dbReference type="NCBI Taxonomy" id="546114"/>
    <lineage>
        <taxon>Bacteria</taxon>
        <taxon>Pseudomonadati</taxon>
        <taxon>Pseudomonadota</taxon>
        <taxon>Betaproteobacteria</taxon>
        <taxon>Burkholderiales</taxon>
        <taxon>Alcaligenaceae</taxon>
        <taxon>Castellaniella</taxon>
    </lineage>
</organism>
<dbReference type="InterPro" id="IPR003593">
    <property type="entry name" value="AAA+_ATPase"/>
</dbReference>
<sequence length="246" mass="26070">MVVSPAPAAAPPAIELQRVWLGWRDRIAVRDASGVFSRGSLTAVVGPNGAGKSTLIKAMAGRLSPARGRIRIDPEIAGDLACLPQSAELDLDFPVSTFDLVAMGAWHRLGAWRGLSAEGRDAVEAALQAVGLAGLGRRSVDTLSGGQRQRALFARLMLRDAQVILLDEPFAAVDRATTEDLLALLHQWHGEGRTLIVVLHDLDMVRAYFPQALLLAGQVVGWGDSGQVLCAANLHLARHLCAGGAV</sequence>
<dbReference type="EMBL" id="CP158256">
    <property type="protein sequence ID" value="XDJ53763.1"/>
    <property type="molecule type" value="Genomic_DNA"/>
</dbReference>
<evidence type="ECO:0000313" key="8">
    <source>
        <dbReference type="EMBL" id="XDJ42564.1"/>
    </source>
</evidence>
<dbReference type="InterPro" id="IPR017871">
    <property type="entry name" value="ABC_transporter-like_CS"/>
</dbReference>
<dbReference type="PROSITE" id="PS50893">
    <property type="entry name" value="ABC_TRANSPORTER_2"/>
    <property type="match status" value="1"/>
</dbReference>
<dbReference type="GeneID" id="93066711"/>
<evidence type="ECO:0000313" key="9">
    <source>
        <dbReference type="EMBL" id="XDJ44399.1"/>
    </source>
</evidence>
<dbReference type="EMBL" id="CP158271">
    <property type="protein sequence ID" value="XDJ94377.1"/>
    <property type="molecule type" value="Genomic_DNA"/>
</dbReference>
<evidence type="ECO:0000313" key="21">
    <source>
        <dbReference type="EMBL" id="XDJ76885.1"/>
    </source>
</evidence>
<proteinExistence type="inferred from homology"/>
<dbReference type="EMBL" id="CP158262">
    <property type="protein sequence ID" value="XDJ69724.1"/>
    <property type="molecule type" value="Genomic_DNA"/>
</dbReference>
<dbReference type="Pfam" id="PF00005">
    <property type="entry name" value="ABC_tran"/>
    <property type="match status" value="1"/>
</dbReference>
<dbReference type="GO" id="GO:0016887">
    <property type="term" value="F:ATP hydrolysis activity"/>
    <property type="evidence" value="ECO:0007669"/>
    <property type="project" value="InterPro"/>
</dbReference>
<dbReference type="Gene3D" id="3.40.50.300">
    <property type="entry name" value="P-loop containing nucleotide triphosphate hydrolases"/>
    <property type="match status" value="1"/>
</dbReference>
<evidence type="ECO:0000313" key="12">
    <source>
        <dbReference type="EMBL" id="XDJ53763.1"/>
    </source>
</evidence>
<evidence type="ECO:0000313" key="22">
    <source>
        <dbReference type="EMBL" id="XDJ80636.1"/>
    </source>
</evidence>
<evidence type="ECO:0000256" key="5">
    <source>
        <dbReference type="ARBA" id="ARBA00022840"/>
    </source>
</evidence>
<dbReference type="EMBL" id="CP158263">
    <property type="protein sequence ID" value="XDJ71618.1"/>
    <property type="molecule type" value="Genomic_DNA"/>
</dbReference>
<evidence type="ECO:0000313" key="24">
    <source>
        <dbReference type="EMBL" id="XDJ84154.1"/>
    </source>
</evidence>
<feature type="domain" description="ABC transporter" evidence="6">
    <location>
        <begin position="14"/>
        <end position="241"/>
    </location>
</feature>
<keyword evidence="30" id="KW-1185">Reference proteome</keyword>
<evidence type="ECO:0000313" key="26">
    <source>
        <dbReference type="EMBL" id="XDJ91146.1"/>
    </source>
</evidence>
<evidence type="ECO:0000313" key="10">
    <source>
        <dbReference type="EMBL" id="XDJ47691.1"/>
    </source>
</evidence>
<dbReference type="EMBL" id="CP158260">
    <property type="protein sequence ID" value="XDJ62637.1"/>
    <property type="molecule type" value="Genomic_DNA"/>
</dbReference>
<evidence type="ECO:0000313" key="29">
    <source>
        <dbReference type="EMBL" id="XDJ98167.1"/>
    </source>
</evidence>
<dbReference type="EMBL" id="CP158257">
    <property type="protein sequence ID" value="XDJ56382.1"/>
    <property type="molecule type" value="Genomic_DNA"/>
</dbReference>
<evidence type="ECO:0000256" key="4">
    <source>
        <dbReference type="ARBA" id="ARBA00022741"/>
    </source>
</evidence>
<dbReference type="SMART" id="SM00382">
    <property type="entry name" value="AAA"/>
    <property type="match status" value="1"/>
</dbReference>
<dbReference type="InterPro" id="IPR050153">
    <property type="entry name" value="Metal_Ion_Import_ABC"/>
</dbReference>
<dbReference type="RefSeq" id="WP_343837815.1">
    <property type="nucleotide sequence ID" value="NZ_BAAAEX010000010.1"/>
</dbReference>
<dbReference type="PANTHER" id="PTHR42734:SF5">
    <property type="entry name" value="IRON TRANSPORT SYSTEM ATP-BINDING PROTEIN HI_0361-RELATED"/>
    <property type="match status" value="1"/>
</dbReference>
<reference evidence="7" key="2">
    <citation type="submission" date="2023-12" db="EMBL/GenBank/DDBJ databases">
        <authorList>
            <person name="Sun Q."/>
            <person name="Inoue M."/>
        </authorList>
    </citation>
    <scope>NUCLEOTIDE SEQUENCE</scope>
    <source>
        <strain evidence="7">JCM 15515</strain>
    </source>
</reference>
<evidence type="ECO:0000313" key="20">
    <source>
        <dbReference type="EMBL" id="XDJ73887.1"/>
    </source>
</evidence>
<protein>
    <submittedName>
        <fullName evidence="7 15">ABC transporter ATP-binding protein</fullName>
    </submittedName>
</protein>
<evidence type="ECO:0000313" key="27">
    <source>
        <dbReference type="EMBL" id="XDJ94377.1"/>
    </source>
</evidence>
<dbReference type="EMBL" id="CP158254">
    <property type="protein sequence ID" value="XDJ47691.1"/>
    <property type="molecule type" value="Genomic_DNA"/>
</dbReference>
<evidence type="ECO:0000313" key="13">
    <source>
        <dbReference type="EMBL" id="XDJ56382.1"/>
    </source>
</evidence>
<keyword evidence="4" id="KW-0547">Nucleotide-binding</keyword>
<dbReference type="EMBL" id="CP158259">
    <property type="protein sequence ID" value="XDJ60196.1"/>
    <property type="molecule type" value="Genomic_DNA"/>
</dbReference>
<dbReference type="CDD" id="cd03235">
    <property type="entry name" value="ABC_Metallic_Cations"/>
    <property type="match status" value="1"/>
</dbReference>
<evidence type="ECO:0000313" key="30">
    <source>
        <dbReference type="Proteomes" id="UP001500573"/>
    </source>
</evidence>